<dbReference type="Proteomes" id="UP000192247">
    <property type="component" value="Unassembled WGS sequence"/>
</dbReference>
<dbReference type="InParanoid" id="A0A1V9XKB7"/>
<reference evidence="1 2" key="1">
    <citation type="journal article" date="2017" name="Gigascience">
        <title>Draft genome of the honey bee ectoparasitic mite, Tropilaelaps mercedesae, is shaped by the parasitic life history.</title>
        <authorList>
            <person name="Dong X."/>
            <person name="Armstrong S.D."/>
            <person name="Xia D."/>
            <person name="Makepeace B.L."/>
            <person name="Darby A.C."/>
            <person name="Kadowaki T."/>
        </authorList>
    </citation>
    <scope>NUCLEOTIDE SEQUENCE [LARGE SCALE GENOMIC DNA]</scope>
    <source>
        <strain evidence="1">Wuxi-XJTLU</strain>
    </source>
</reference>
<feature type="non-terminal residue" evidence="1">
    <location>
        <position position="1"/>
    </location>
</feature>
<name>A0A1V9XKB7_9ACAR</name>
<sequence>GCSYYQIARCTEPVQKELGSERLSLASTPEDLRLYCSHMATAHSCIEKELTKCSADIQDNYKTAMQTEKTVIDEVCNPGEAQDGAFAIEGPSE</sequence>
<dbReference type="AlphaFoldDB" id="A0A1V9XKB7"/>
<evidence type="ECO:0000313" key="2">
    <source>
        <dbReference type="Proteomes" id="UP000192247"/>
    </source>
</evidence>
<organism evidence="1 2">
    <name type="scientific">Tropilaelaps mercedesae</name>
    <dbReference type="NCBI Taxonomy" id="418985"/>
    <lineage>
        <taxon>Eukaryota</taxon>
        <taxon>Metazoa</taxon>
        <taxon>Ecdysozoa</taxon>
        <taxon>Arthropoda</taxon>
        <taxon>Chelicerata</taxon>
        <taxon>Arachnida</taxon>
        <taxon>Acari</taxon>
        <taxon>Parasitiformes</taxon>
        <taxon>Mesostigmata</taxon>
        <taxon>Gamasina</taxon>
        <taxon>Dermanyssoidea</taxon>
        <taxon>Laelapidae</taxon>
        <taxon>Tropilaelaps</taxon>
    </lineage>
</organism>
<protein>
    <submittedName>
        <fullName evidence="1">Uncharacterized protein</fullName>
    </submittedName>
</protein>
<gene>
    <name evidence="1" type="ORF">BIW11_09402</name>
</gene>
<dbReference type="EMBL" id="MNPL01008976">
    <property type="protein sequence ID" value="OQR73957.1"/>
    <property type="molecule type" value="Genomic_DNA"/>
</dbReference>
<accession>A0A1V9XKB7</accession>
<keyword evidence="2" id="KW-1185">Reference proteome</keyword>
<evidence type="ECO:0000313" key="1">
    <source>
        <dbReference type="EMBL" id="OQR73957.1"/>
    </source>
</evidence>
<comment type="caution">
    <text evidence="1">The sequence shown here is derived from an EMBL/GenBank/DDBJ whole genome shotgun (WGS) entry which is preliminary data.</text>
</comment>
<proteinExistence type="predicted"/>